<dbReference type="AlphaFoldDB" id="S0G806"/>
<comment type="caution">
    <text evidence="10">The sequence shown here is derived from an EMBL/GenBank/DDBJ whole genome shotgun (WGS) entry which is preliminary data.</text>
</comment>
<evidence type="ECO:0000313" key="10">
    <source>
        <dbReference type="EMBL" id="EMS81351.1"/>
    </source>
</evidence>
<dbReference type="InterPro" id="IPR001203">
    <property type="entry name" value="OxRdtase_Ald_Fedxn_C"/>
</dbReference>
<sequence length="630" mass="68969">MLYGYAGHTLRIDLSTGSIEKQPLKQEWVDEFIGGRGFTAKILYDEIPAGTDPLGPDNRFVIAMGPLSGLFLPAAGKTHFAAKSPATGGYGDSNMGGHFGVTMKYAGYDVTILTGRAKEPSYLFIDNDTVEIRPAGHLWGKGSTEVEEILKNDLGQEFQILTIGEAGERMVNFACISHDFGRQAGRTGIGAVLGSKNIKAIAVRGTQDIPVFDPKGLLKKGKATYAACREKPGFKGWTPEGTAGITNWCNDVGALPTRNFATSHCDYADKINGKAILDELKITDKGCFSCPIPCGKYGLSKTALGNKYVEGPEYETLALVGSNCELSDIHAVAHVNWLCDELGLDTCSGGAVVSFALECYEKGLISKQEMGMDVTWGDLDSIVHILKKIAKREGIGDILANGVKKAAEKIGGDSDKFAIHVKGLEWTGYESRNAPGMMLGYMTADVGAHHNRCWVLGSDVANAVGGSQDANVHDLISQGANFETIPKADHKNVVPLVLKSQHLRPAFDILGTCRLQYMEIGLETHYYEELYYCATGKKLDFNKDLLHLSEKIWHLNRMFNKREIPDFGRKYDYPPPRFYEEPIPSGPNKGHKVEFAVIEEMLDAYYAARGWDKNGIPTRETLEKFNLAVE</sequence>
<dbReference type="GO" id="GO:0033726">
    <property type="term" value="F:aldehyde ferredoxin oxidoreductase activity"/>
    <property type="evidence" value="ECO:0007669"/>
    <property type="project" value="UniProtKB-EC"/>
</dbReference>
<accession>S0G806</accession>
<evidence type="ECO:0000256" key="4">
    <source>
        <dbReference type="ARBA" id="ARBA00022723"/>
    </source>
</evidence>
<dbReference type="InterPro" id="IPR013985">
    <property type="entry name" value="Ald_Fedxn_OxRdtase_dom3"/>
</dbReference>
<keyword evidence="7" id="KW-0411">Iron-sulfur</keyword>
<proteinExistence type="inferred from homology"/>
<gene>
    <name evidence="10" type="primary">aor1</name>
    <name evidence="10" type="ORF">Dpo_1c04920</name>
</gene>
<organism evidence="10 11">
    <name type="scientific">Desulfotignum phosphitoxidans DSM 13687</name>
    <dbReference type="NCBI Taxonomy" id="1286635"/>
    <lineage>
        <taxon>Bacteria</taxon>
        <taxon>Pseudomonadati</taxon>
        <taxon>Thermodesulfobacteriota</taxon>
        <taxon>Desulfobacteria</taxon>
        <taxon>Desulfobacterales</taxon>
        <taxon>Desulfobacteraceae</taxon>
        <taxon>Desulfotignum</taxon>
    </lineage>
</organism>
<dbReference type="InterPro" id="IPR051919">
    <property type="entry name" value="W-dependent_AOR"/>
</dbReference>
<dbReference type="Gene3D" id="3.60.9.10">
    <property type="entry name" value="Aldehyde ferredoxin oxidoreductase, N-terminal domain"/>
    <property type="match status" value="1"/>
</dbReference>
<dbReference type="EMBL" id="APJX01000001">
    <property type="protein sequence ID" value="EMS81351.1"/>
    <property type="molecule type" value="Genomic_DNA"/>
</dbReference>
<keyword evidence="4" id="KW-0479">Metal-binding</keyword>
<comment type="similarity">
    <text evidence="2">Belongs to the AOR/FOR family.</text>
</comment>
<evidence type="ECO:0000259" key="9">
    <source>
        <dbReference type="SMART" id="SM00790"/>
    </source>
</evidence>
<evidence type="ECO:0000256" key="6">
    <source>
        <dbReference type="ARBA" id="ARBA00023004"/>
    </source>
</evidence>
<comment type="cofactor">
    <cofactor evidence="8">
        <name>tungstopterin</name>
        <dbReference type="ChEBI" id="CHEBI:30402"/>
    </cofactor>
</comment>
<keyword evidence="3" id="KW-0004">4Fe-4S</keyword>
<evidence type="ECO:0000256" key="5">
    <source>
        <dbReference type="ARBA" id="ARBA00023002"/>
    </source>
</evidence>
<name>S0G806_9BACT</name>
<dbReference type="InterPro" id="IPR013983">
    <property type="entry name" value="Ald_Fedxn_OxRdtase_N"/>
</dbReference>
<dbReference type="InterPro" id="IPR036503">
    <property type="entry name" value="Ald_Fedxn_OxRdtase_N_sf"/>
</dbReference>
<reference evidence="10 11" key="1">
    <citation type="journal article" date="2013" name="Genome Announc.">
        <title>Draft Genome Sequence of Desulfotignum phosphitoxidans DSM 13687 Strain FiPS-3.</title>
        <authorList>
            <person name="Poehlein A."/>
            <person name="Daniel R."/>
            <person name="Simeonova D.D."/>
        </authorList>
    </citation>
    <scope>NUCLEOTIDE SEQUENCE [LARGE SCALE GENOMIC DNA]</scope>
    <source>
        <strain evidence="10 11">DSM 13687</strain>
    </source>
</reference>
<dbReference type="Pfam" id="PF01314">
    <property type="entry name" value="AFOR_C"/>
    <property type="match status" value="1"/>
</dbReference>
<evidence type="ECO:0000256" key="3">
    <source>
        <dbReference type="ARBA" id="ARBA00022485"/>
    </source>
</evidence>
<dbReference type="GO" id="GO:0046872">
    <property type="term" value="F:metal ion binding"/>
    <property type="evidence" value="ECO:0007669"/>
    <property type="project" value="UniProtKB-KW"/>
</dbReference>
<dbReference type="Proteomes" id="UP000014216">
    <property type="component" value="Unassembled WGS sequence"/>
</dbReference>
<evidence type="ECO:0000256" key="8">
    <source>
        <dbReference type="ARBA" id="ARBA00049934"/>
    </source>
</evidence>
<dbReference type="PATRIC" id="fig|1286635.3.peg.519"/>
<dbReference type="RefSeq" id="WP_006964066.1">
    <property type="nucleotide sequence ID" value="NZ_APJX01000001.1"/>
</dbReference>
<evidence type="ECO:0000256" key="1">
    <source>
        <dbReference type="ARBA" id="ARBA00001966"/>
    </source>
</evidence>
<dbReference type="InterPro" id="IPR013984">
    <property type="entry name" value="Ald_Fedxn_OxRdtase_dom2"/>
</dbReference>
<dbReference type="SUPFAM" id="SSF56228">
    <property type="entry name" value="Aldehyde ferredoxin oxidoreductase, N-terminal domain"/>
    <property type="match status" value="1"/>
</dbReference>
<evidence type="ECO:0000256" key="7">
    <source>
        <dbReference type="ARBA" id="ARBA00023014"/>
    </source>
</evidence>
<dbReference type="Gene3D" id="1.10.599.10">
    <property type="entry name" value="Aldehyde Ferredoxin Oxidoreductase Protein, subunit A, domain 3"/>
    <property type="match status" value="1"/>
</dbReference>
<protein>
    <submittedName>
        <fullName evidence="10">Tungsten-containing aldehyde ferredoxin oxidoreductase Aor</fullName>
        <ecNumber evidence="10">1.2.7.5</ecNumber>
    </submittedName>
</protein>
<dbReference type="GO" id="GO:0051539">
    <property type="term" value="F:4 iron, 4 sulfur cluster binding"/>
    <property type="evidence" value="ECO:0007669"/>
    <property type="project" value="UniProtKB-KW"/>
</dbReference>
<dbReference type="SMART" id="SM00790">
    <property type="entry name" value="AFOR_N"/>
    <property type="match status" value="1"/>
</dbReference>
<evidence type="ECO:0000313" key="11">
    <source>
        <dbReference type="Proteomes" id="UP000014216"/>
    </source>
</evidence>
<dbReference type="SUPFAM" id="SSF48310">
    <property type="entry name" value="Aldehyde ferredoxin oxidoreductase, C-terminal domains"/>
    <property type="match status" value="1"/>
</dbReference>
<feature type="domain" description="Aldehyde ferredoxin oxidoreductase N-terminal" evidence="9">
    <location>
        <begin position="5"/>
        <end position="207"/>
    </location>
</feature>
<dbReference type="OrthoDB" id="9763894at2"/>
<dbReference type="Gene3D" id="1.10.569.10">
    <property type="entry name" value="Aldehyde Ferredoxin Oxidoreductase Protein, subunit A, domain 2"/>
    <property type="match status" value="1"/>
</dbReference>
<keyword evidence="6" id="KW-0408">Iron</keyword>
<keyword evidence="11" id="KW-1185">Reference proteome</keyword>
<dbReference type="PANTHER" id="PTHR30038">
    <property type="entry name" value="ALDEHYDE FERREDOXIN OXIDOREDUCTASE"/>
    <property type="match status" value="1"/>
</dbReference>
<evidence type="ECO:0000256" key="2">
    <source>
        <dbReference type="ARBA" id="ARBA00011032"/>
    </source>
</evidence>
<comment type="cofactor">
    <cofactor evidence="1">
        <name>[4Fe-4S] cluster</name>
        <dbReference type="ChEBI" id="CHEBI:49883"/>
    </cofactor>
</comment>
<dbReference type="InterPro" id="IPR036021">
    <property type="entry name" value="Tungsten_al_ferr_oxy-like_C"/>
</dbReference>
<keyword evidence="5 10" id="KW-0560">Oxidoreductase</keyword>
<dbReference type="GO" id="GO:0009055">
    <property type="term" value="F:electron transfer activity"/>
    <property type="evidence" value="ECO:0007669"/>
    <property type="project" value="InterPro"/>
</dbReference>
<dbReference type="PANTHER" id="PTHR30038:SF5">
    <property type="entry name" value="ALDEHYDE FERREDOXIN OXIDOREDUCTASE"/>
    <property type="match status" value="1"/>
</dbReference>
<dbReference type="EC" id="1.2.7.5" evidence="10"/>
<dbReference type="Pfam" id="PF02730">
    <property type="entry name" value="AFOR_N"/>
    <property type="match status" value="1"/>
</dbReference>